<dbReference type="InterPro" id="IPR011990">
    <property type="entry name" value="TPR-like_helical_dom_sf"/>
</dbReference>
<reference evidence="2 3" key="1">
    <citation type="submission" date="2018-05" db="EMBL/GenBank/DDBJ databases">
        <title>Zavarzinia sp. HR-AS.</title>
        <authorList>
            <person name="Lee Y."/>
            <person name="Jeon C.O."/>
        </authorList>
    </citation>
    <scope>NUCLEOTIDE SEQUENCE [LARGE SCALE GENOMIC DNA]</scope>
    <source>
        <strain evidence="2 3">HR-AS</strain>
    </source>
</reference>
<keyword evidence="3" id="KW-1185">Reference proteome</keyword>
<accession>A0A317E2T0</accession>
<dbReference type="SMART" id="SM00028">
    <property type="entry name" value="TPR"/>
    <property type="match status" value="3"/>
</dbReference>
<evidence type="ECO:0000256" key="1">
    <source>
        <dbReference type="PROSITE-ProRule" id="PRU00339"/>
    </source>
</evidence>
<dbReference type="Pfam" id="PF00515">
    <property type="entry name" value="TPR_1"/>
    <property type="match status" value="1"/>
</dbReference>
<evidence type="ECO:0000313" key="3">
    <source>
        <dbReference type="Proteomes" id="UP000245461"/>
    </source>
</evidence>
<proteinExistence type="predicted"/>
<protein>
    <submittedName>
        <fullName evidence="2">Uncharacterized protein</fullName>
    </submittedName>
</protein>
<comment type="caution">
    <text evidence="2">The sequence shown here is derived from an EMBL/GenBank/DDBJ whole genome shotgun (WGS) entry which is preliminary data.</text>
</comment>
<dbReference type="OrthoDB" id="5507417at2"/>
<feature type="repeat" description="TPR" evidence="1">
    <location>
        <begin position="99"/>
        <end position="132"/>
    </location>
</feature>
<evidence type="ECO:0000313" key="2">
    <source>
        <dbReference type="EMBL" id="PWR21337.1"/>
    </source>
</evidence>
<gene>
    <name evidence="2" type="ORF">DKG74_12900</name>
</gene>
<keyword evidence="1" id="KW-0802">TPR repeat</keyword>
<dbReference type="EMBL" id="QGLE01000007">
    <property type="protein sequence ID" value="PWR21337.1"/>
    <property type="molecule type" value="Genomic_DNA"/>
</dbReference>
<organism evidence="2 3">
    <name type="scientific">Zavarzinia aquatilis</name>
    <dbReference type="NCBI Taxonomy" id="2211142"/>
    <lineage>
        <taxon>Bacteria</taxon>
        <taxon>Pseudomonadati</taxon>
        <taxon>Pseudomonadota</taxon>
        <taxon>Alphaproteobacteria</taxon>
        <taxon>Rhodospirillales</taxon>
        <taxon>Zavarziniaceae</taxon>
        <taxon>Zavarzinia</taxon>
    </lineage>
</organism>
<dbReference type="PROSITE" id="PS50293">
    <property type="entry name" value="TPR_REGION"/>
    <property type="match status" value="1"/>
</dbReference>
<dbReference type="Gene3D" id="1.25.40.10">
    <property type="entry name" value="Tetratricopeptide repeat domain"/>
    <property type="match status" value="1"/>
</dbReference>
<name>A0A317E2T0_9PROT</name>
<dbReference type="AlphaFoldDB" id="A0A317E2T0"/>
<sequence length="185" mass="20244">MAFSCRPSHAPAPVEHSIPRVSISGRCAAMRGTLLLPSLALTVVLRGMPFAQAAGTETTMPSVAATLDYTAGKAAVEAKDWPMAIRRLTAAVRADPGNADAENLLGFAYRKSGDYEAAQKHYWRALKLDPDHRGAREYLGESFLEMKMLPKAEEQLSQLVRLCPAGCDERSDLEAAIQRYRQENP</sequence>
<dbReference type="Proteomes" id="UP000245461">
    <property type="component" value="Unassembled WGS sequence"/>
</dbReference>
<dbReference type="PROSITE" id="PS50005">
    <property type="entry name" value="TPR"/>
    <property type="match status" value="1"/>
</dbReference>
<dbReference type="SUPFAM" id="SSF48452">
    <property type="entry name" value="TPR-like"/>
    <property type="match status" value="1"/>
</dbReference>
<dbReference type="InterPro" id="IPR019734">
    <property type="entry name" value="TPR_rpt"/>
</dbReference>